<protein>
    <submittedName>
        <fullName evidence="1">Uncharacterized protein</fullName>
    </submittedName>
</protein>
<sequence length="36" mass="4034">MIGLPVVQVLHFQADGKKNCTKNDTRRLTLPETPVL</sequence>
<accession>A0A1P8F5L0</accession>
<organism evidence="1 2">
    <name type="scientific">Dehalogenimonas formicexedens</name>
    <dbReference type="NCBI Taxonomy" id="1839801"/>
    <lineage>
        <taxon>Bacteria</taxon>
        <taxon>Bacillati</taxon>
        <taxon>Chloroflexota</taxon>
        <taxon>Dehalococcoidia</taxon>
        <taxon>Dehalococcoidales</taxon>
        <taxon>Dehalococcoidaceae</taxon>
        <taxon>Dehalogenimonas</taxon>
    </lineage>
</organism>
<proteinExistence type="predicted"/>
<gene>
    <name evidence="1" type="ORF">Dform_00405</name>
</gene>
<name>A0A1P8F5L0_9CHLR</name>
<dbReference type="AlphaFoldDB" id="A0A1P8F5L0"/>
<keyword evidence="2" id="KW-1185">Reference proteome</keyword>
<reference evidence="2" key="1">
    <citation type="submission" date="2016-11" db="EMBL/GenBank/DDBJ databases">
        <title>Dehalogenimonas formicexedens sp. nov., a chlorinated alkane respiring bacterium isolated from contaminated groundwater.</title>
        <authorList>
            <person name="Key T.A."/>
            <person name="Bowman K.S."/>
            <person name="Lee I."/>
            <person name="Chun J."/>
            <person name="Albuquerque L."/>
            <person name="da Costa M.S."/>
            <person name="Rainey F.A."/>
            <person name="Moe W.M."/>
        </authorList>
    </citation>
    <scope>NUCLEOTIDE SEQUENCE [LARGE SCALE GENOMIC DNA]</scope>
    <source>
        <strain evidence="2">NSZ-14</strain>
    </source>
</reference>
<evidence type="ECO:0000313" key="1">
    <source>
        <dbReference type="EMBL" id="APV43763.1"/>
    </source>
</evidence>
<dbReference type="EMBL" id="CP018258">
    <property type="protein sequence ID" value="APV43763.1"/>
    <property type="molecule type" value="Genomic_DNA"/>
</dbReference>
<evidence type="ECO:0000313" key="2">
    <source>
        <dbReference type="Proteomes" id="UP000185934"/>
    </source>
</evidence>
<dbReference type="KEGG" id="dfo:Dform_00405"/>
<dbReference type="STRING" id="1839801.Dform_00405"/>
<dbReference type="Proteomes" id="UP000185934">
    <property type="component" value="Chromosome"/>
</dbReference>